<dbReference type="EMBL" id="JACHHU010000019">
    <property type="protein sequence ID" value="MBB6543814.1"/>
    <property type="molecule type" value="Genomic_DNA"/>
</dbReference>
<proteinExistence type="predicted"/>
<dbReference type="Proteomes" id="UP000537141">
    <property type="component" value="Unassembled WGS sequence"/>
</dbReference>
<dbReference type="AlphaFoldDB" id="A0A7X0NI35"/>
<gene>
    <name evidence="1" type="ORF">HNQ55_002336</name>
</gene>
<evidence type="ECO:0000313" key="2">
    <source>
        <dbReference type="Proteomes" id="UP000537141"/>
    </source>
</evidence>
<organism evidence="1 2">
    <name type="scientific">Thalassotalea piscium</name>
    <dbReference type="NCBI Taxonomy" id="1230533"/>
    <lineage>
        <taxon>Bacteria</taxon>
        <taxon>Pseudomonadati</taxon>
        <taxon>Pseudomonadota</taxon>
        <taxon>Gammaproteobacteria</taxon>
        <taxon>Alteromonadales</taxon>
        <taxon>Colwelliaceae</taxon>
        <taxon>Thalassotalea</taxon>
    </lineage>
</organism>
<protein>
    <submittedName>
        <fullName evidence="1">Uncharacterized protein</fullName>
    </submittedName>
</protein>
<sequence>MTWLSKRLLVKQERQVQLNSQQLFLIKQAQQEKRVEIKNNFSSFATSLEGILTFTASGAVYELLQPTQSEQAHSKRESTFGSLQRWLFLAEKMQLF</sequence>
<name>A0A7X0NI35_9GAMM</name>
<evidence type="ECO:0000313" key="1">
    <source>
        <dbReference type="EMBL" id="MBB6543814.1"/>
    </source>
</evidence>
<dbReference type="RefSeq" id="WP_184424593.1">
    <property type="nucleotide sequence ID" value="NZ_AP027362.1"/>
</dbReference>
<comment type="caution">
    <text evidence="1">The sequence shown here is derived from an EMBL/GenBank/DDBJ whole genome shotgun (WGS) entry which is preliminary data.</text>
</comment>
<reference evidence="1 2" key="1">
    <citation type="submission" date="2020-08" db="EMBL/GenBank/DDBJ databases">
        <title>Genomic Encyclopedia of Type Strains, Phase IV (KMG-IV): sequencing the most valuable type-strain genomes for metagenomic binning, comparative biology and taxonomic classification.</title>
        <authorList>
            <person name="Goeker M."/>
        </authorList>
    </citation>
    <scope>NUCLEOTIDE SEQUENCE [LARGE SCALE GENOMIC DNA]</scope>
    <source>
        <strain evidence="1 2">DSM 26287</strain>
    </source>
</reference>
<accession>A0A7X0NI35</accession>
<keyword evidence="2" id="KW-1185">Reference proteome</keyword>